<dbReference type="AlphaFoldDB" id="A0A6A6E9B7"/>
<dbReference type="OrthoDB" id="153074at2759"/>
<dbReference type="PANTHER" id="PTHR43008">
    <property type="entry name" value="BENZIL REDUCTASE"/>
    <property type="match status" value="1"/>
</dbReference>
<evidence type="ECO:0000256" key="3">
    <source>
        <dbReference type="ARBA" id="ARBA00023002"/>
    </source>
</evidence>
<keyword evidence="2" id="KW-0521">NADP</keyword>
<accession>A0A6A6E9B7</accession>
<dbReference type="PRINTS" id="PR00081">
    <property type="entry name" value="GDHRDH"/>
</dbReference>
<evidence type="ECO:0000313" key="4">
    <source>
        <dbReference type="EMBL" id="KAF2188404.1"/>
    </source>
</evidence>
<dbReference type="Gene3D" id="3.40.50.720">
    <property type="entry name" value="NAD(P)-binding Rossmann-like Domain"/>
    <property type="match status" value="1"/>
</dbReference>
<dbReference type="SUPFAM" id="SSF51735">
    <property type="entry name" value="NAD(P)-binding Rossmann-fold domains"/>
    <property type="match status" value="1"/>
</dbReference>
<keyword evidence="3" id="KW-0560">Oxidoreductase</keyword>
<reference evidence="4" key="1">
    <citation type="journal article" date="2020" name="Stud. Mycol.">
        <title>101 Dothideomycetes genomes: a test case for predicting lifestyles and emergence of pathogens.</title>
        <authorList>
            <person name="Haridas S."/>
            <person name="Albert R."/>
            <person name="Binder M."/>
            <person name="Bloem J."/>
            <person name="Labutti K."/>
            <person name="Salamov A."/>
            <person name="Andreopoulos B."/>
            <person name="Baker S."/>
            <person name="Barry K."/>
            <person name="Bills G."/>
            <person name="Bluhm B."/>
            <person name="Cannon C."/>
            <person name="Castanera R."/>
            <person name="Culley D."/>
            <person name="Daum C."/>
            <person name="Ezra D."/>
            <person name="Gonzalez J."/>
            <person name="Henrissat B."/>
            <person name="Kuo A."/>
            <person name="Liang C."/>
            <person name="Lipzen A."/>
            <person name="Lutzoni F."/>
            <person name="Magnuson J."/>
            <person name="Mondo S."/>
            <person name="Nolan M."/>
            <person name="Ohm R."/>
            <person name="Pangilinan J."/>
            <person name="Park H.-J."/>
            <person name="Ramirez L."/>
            <person name="Alfaro M."/>
            <person name="Sun H."/>
            <person name="Tritt A."/>
            <person name="Yoshinaga Y."/>
            <person name="Zwiers L.-H."/>
            <person name="Turgeon B."/>
            <person name="Goodwin S."/>
            <person name="Spatafora J."/>
            <person name="Crous P."/>
            <person name="Grigoriev I."/>
        </authorList>
    </citation>
    <scope>NUCLEOTIDE SEQUENCE</scope>
    <source>
        <strain evidence="4">CBS 207.26</strain>
    </source>
</reference>
<dbReference type="GO" id="GO:0050664">
    <property type="term" value="F:oxidoreductase activity, acting on NAD(P)H, oxygen as acceptor"/>
    <property type="evidence" value="ECO:0007669"/>
    <property type="project" value="TreeGrafter"/>
</dbReference>
<protein>
    <submittedName>
        <fullName evidence="4">NAD(P)-binding protein</fullName>
    </submittedName>
</protein>
<organism evidence="4 5">
    <name type="scientific">Zopfia rhizophila CBS 207.26</name>
    <dbReference type="NCBI Taxonomy" id="1314779"/>
    <lineage>
        <taxon>Eukaryota</taxon>
        <taxon>Fungi</taxon>
        <taxon>Dikarya</taxon>
        <taxon>Ascomycota</taxon>
        <taxon>Pezizomycotina</taxon>
        <taxon>Dothideomycetes</taxon>
        <taxon>Dothideomycetes incertae sedis</taxon>
        <taxon>Zopfiaceae</taxon>
        <taxon>Zopfia</taxon>
    </lineage>
</organism>
<evidence type="ECO:0000256" key="1">
    <source>
        <dbReference type="ARBA" id="ARBA00006484"/>
    </source>
</evidence>
<gene>
    <name evidence="4" type="ORF">K469DRAFT_703915</name>
</gene>
<dbReference type="PROSITE" id="PS00061">
    <property type="entry name" value="ADH_SHORT"/>
    <property type="match status" value="1"/>
</dbReference>
<dbReference type="InterPro" id="IPR002347">
    <property type="entry name" value="SDR_fam"/>
</dbReference>
<dbReference type="EMBL" id="ML994624">
    <property type="protein sequence ID" value="KAF2188404.1"/>
    <property type="molecule type" value="Genomic_DNA"/>
</dbReference>
<evidence type="ECO:0000256" key="2">
    <source>
        <dbReference type="ARBA" id="ARBA00022857"/>
    </source>
</evidence>
<dbReference type="CDD" id="cd05233">
    <property type="entry name" value="SDR_c"/>
    <property type="match status" value="1"/>
</dbReference>
<dbReference type="Pfam" id="PF00106">
    <property type="entry name" value="adh_short"/>
    <property type="match status" value="1"/>
</dbReference>
<dbReference type="PANTHER" id="PTHR43008:SF8">
    <property type="entry name" value="BENZIL REDUCTASE ((S)-BENZOIN FORMING) IRC24"/>
    <property type="match status" value="1"/>
</dbReference>
<dbReference type="Proteomes" id="UP000800200">
    <property type="component" value="Unassembled WGS sequence"/>
</dbReference>
<dbReference type="GO" id="GO:0016616">
    <property type="term" value="F:oxidoreductase activity, acting on the CH-OH group of donors, NAD or NADP as acceptor"/>
    <property type="evidence" value="ECO:0007669"/>
    <property type="project" value="UniProtKB-ARBA"/>
</dbReference>
<sequence>MSPTPQAILIVGGGQGIGLETTKHVLSFSPSAKVVVFDLHADPEFSSLTKAHSGRIWTILGDVTSASDRANAIEACVKETGGIDTLVYCAGVITPIERIEKVDIDAVKRTFDVNVFGAMAMAQLCLPYLRTSFASHTTNAAHGKIIIFSSACDSDVTYMGWMPYCTSKAALTRFISMLAHEEPMVCVQGVYPKLTRTKMPEDVIAGKYKGVMADHEIERFRGWNEIGDAIIEPPKLCGEAVAKLAVGLFKGGRSGEVLWYDEHVPKQIL</sequence>
<dbReference type="InterPro" id="IPR020904">
    <property type="entry name" value="Sc_DH/Rdtase_CS"/>
</dbReference>
<keyword evidence="5" id="KW-1185">Reference proteome</keyword>
<proteinExistence type="inferred from homology"/>
<evidence type="ECO:0000313" key="5">
    <source>
        <dbReference type="Proteomes" id="UP000800200"/>
    </source>
</evidence>
<name>A0A6A6E9B7_9PEZI</name>
<dbReference type="InterPro" id="IPR036291">
    <property type="entry name" value="NAD(P)-bd_dom_sf"/>
</dbReference>
<comment type="similarity">
    <text evidence="1">Belongs to the short-chain dehydrogenases/reductases (SDR) family.</text>
</comment>